<reference evidence="1 2" key="1">
    <citation type="submission" date="2020-08" db="EMBL/GenBank/DDBJ databases">
        <title>A Genomic Blueprint of the Chicken Gut Microbiome.</title>
        <authorList>
            <person name="Gilroy R."/>
            <person name="Ravi A."/>
            <person name="Getino M."/>
            <person name="Pursley I."/>
            <person name="Horton D.L."/>
            <person name="Alikhan N.-F."/>
            <person name="Baker D."/>
            <person name="Gharbi K."/>
            <person name="Hall N."/>
            <person name="Watson M."/>
            <person name="Adriaenssens E.M."/>
            <person name="Foster-Nyarko E."/>
            <person name="Jarju S."/>
            <person name="Secka A."/>
            <person name="Antonio M."/>
            <person name="Oren A."/>
            <person name="Chaudhuri R."/>
            <person name="La Ragione R.M."/>
            <person name="Hildebrand F."/>
            <person name="Pallen M.J."/>
        </authorList>
    </citation>
    <scope>NUCLEOTIDE SEQUENCE [LARGE SCALE GENOMIC DNA]</scope>
    <source>
        <strain evidence="1 2">A46</strain>
    </source>
</reference>
<organism evidence="1 2">
    <name type="scientific">Solibacillus faecavium</name>
    <dbReference type="NCBI Taxonomy" id="2762221"/>
    <lineage>
        <taxon>Bacteria</taxon>
        <taxon>Bacillati</taxon>
        <taxon>Bacillota</taxon>
        <taxon>Bacilli</taxon>
        <taxon>Bacillales</taxon>
        <taxon>Caryophanaceae</taxon>
        <taxon>Solibacillus</taxon>
    </lineage>
</organism>
<sequence length="391" mass="46245">MNYPVEFWSKLSASMALRVLNSLGLEVETYSDLKSNESVQLRNQFEDLKEGLIILFEYSRLNHREKSKEEIKLLATLLINEYFETNEEINIQQFLKELSVINNELLTEIVQIILSSIQIETLPLQKKNLDIRKACIEHLSTHLNDSIEFFISKQTHTSLLVGMLLHFEVPDSKNSKKLWEAYLTMIENDELFWSYNLQKDLDDYQFLWLSAGILAQHDIPLESLKLAVNRINHISEGWGIPKNATYKKDKQIIHLYMVGAMASEWLVAKERNNDAVQLYNYIFHKTTNYLRSSIPHETDIINSLIIELWSRLPQIKPADSLDIALYTIPLYDEYKHILLALTELYYHSNNKIDIKLLMREIHEELFPLEKIMYAHDENLLKWYEQFDWWMD</sequence>
<keyword evidence="2" id="KW-1185">Reference proteome</keyword>
<proteinExistence type="predicted"/>
<gene>
    <name evidence="1" type="ORF">H9635_03340</name>
</gene>
<evidence type="ECO:0000313" key="2">
    <source>
        <dbReference type="Proteomes" id="UP000619101"/>
    </source>
</evidence>
<evidence type="ECO:0000313" key="1">
    <source>
        <dbReference type="EMBL" id="MBD8035761.1"/>
    </source>
</evidence>
<comment type="caution">
    <text evidence="1">The sequence shown here is derived from an EMBL/GenBank/DDBJ whole genome shotgun (WGS) entry which is preliminary data.</text>
</comment>
<name>A0ABR8XUZ2_9BACL</name>
<dbReference type="EMBL" id="JACSPZ010000001">
    <property type="protein sequence ID" value="MBD8035761.1"/>
    <property type="molecule type" value="Genomic_DNA"/>
</dbReference>
<dbReference type="Proteomes" id="UP000619101">
    <property type="component" value="Unassembled WGS sequence"/>
</dbReference>
<accession>A0ABR8XUZ2</accession>
<protein>
    <submittedName>
        <fullName evidence="1">Uncharacterized protein</fullName>
    </submittedName>
</protein>